<dbReference type="AlphaFoldDB" id="A0A5M3VZA2"/>
<organism evidence="2 3">
    <name type="scientific">Acrocarpospora corrugata</name>
    <dbReference type="NCBI Taxonomy" id="35763"/>
    <lineage>
        <taxon>Bacteria</taxon>
        <taxon>Bacillati</taxon>
        <taxon>Actinomycetota</taxon>
        <taxon>Actinomycetes</taxon>
        <taxon>Streptosporangiales</taxon>
        <taxon>Streptosporangiaceae</taxon>
        <taxon>Acrocarpospora</taxon>
    </lineage>
</organism>
<dbReference type="RefSeq" id="WP_170316997.1">
    <property type="nucleotide sequence ID" value="NZ_BAAABN010000030.1"/>
</dbReference>
<dbReference type="EMBL" id="BLAD01000053">
    <property type="protein sequence ID" value="GES01826.1"/>
    <property type="molecule type" value="Genomic_DNA"/>
</dbReference>
<protein>
    <submittedName>
        <fullName evidence="2">Uncharacterized protein</fullName>
    </submittedName>
</protein>
<accession>A0A5M3VZA2</accession>
<gene>
    <name evidence="2" type="ORF">Acor_38910</name>
</gene>
<name>A0A5M3VZA2_9ACTN</name>
<comment type="caution">
    <text evidence="2">The sequence shown here is derived from an EMBL/GenBank/DDBJ whole genome shotgun (WGS) entry which is preliminary data.</text>
</comment>
<evidence type="ECO:0000313" key="2">
    <source>
        <dbReference type="EMBL" id="GES01826.1"/>
    </source>
</evidence>
<dbReference type="InterPro" id="IPR036388">
    <property type="entry name" value="WH-like_DNA-bd_sf"/>
</dbReference>
<evidence type="ECO:0000256" key="1">
    <source>
        <dbReference type="SAM" id="MobiDB-lite"/>
    </source>
</evidence>
<feature type="compositionally biased region" description="Gly residues" evidence="1">
    <location>
        <begin position="179"/>
        <end position="195"/>
    </location>
</feature>
<dbReference type="Gene3D" id="1.10.10.10">
    <property type="entry name" value="Winged helix-like DNA-binding domain superfamily/Winged helix DNA-binding domain"/>
    <property type="match status" value="1"/>
</dbReference>
<sequence length="195" mass="20445">MESPALSLTEWVALAIVAEAPTHGFAIARLTSPTGPVGTVWQVPRPLVYRALDRLLELGLAESLGNAPGSSGPQRRLLGVTESGRVAVTGWLVRPVGHIRDIRTEFLIKLTLLGRAGLDTRPLLDSQAERLRPIVTGLRDQCDAAHGLDLAVASWRYETAAAALRLTESAGDDAPAWGAGPGAGGVRRGQGGAHG</sequence>
<dbReference type="Proteomes" id="UP000334990">
    <property type="component" value="Unassembled WGS sequence"/>
</dbReference>
<dbReference type="SUPFAM" id="SSF46785">
    <property type="entry name" value="Winged helix' DNA-binding domain"/>
    <property type="match status" value="1"/>
</dbReference>
<proteinExistence type="predicted"/>
<dbReference type="InterPro" id="IPR036390">
    <property type="entry name" value="WH_DNA-bd_sf"/>
</dbReference>
<evidence type="ECO:0000313" key="3">
    <source>
        <dbReference type="Proteomes" id="UP000334990"/>
    </source>
</evidence>
<keyword evidence="3" id="KW-1185">Reference proteome</keyword>
<feature type="region of interest" description="Disordered" evidence="1">
    <location>
        <begin position="173"/>
        <end position="195"/>
    </location>
</feature>
<reference evidence="2 3" key="1">
    <citation type="submission" date="2019-10" db="EMBL/GenBank/DDBJ databases">
        <title>Whole genome shotgun sequence of Acrocarpospora corrugata NBRC 13972.</title>
        <authorList>
            <person name="Ichikawa N."/>
            <person name="Kimura A."/>
            <person name="Kitahashi Y."/>
            <person name="Komaki H."/>
            <person name="Oguchi A."/>
        </authorList>
    </citation>
    <scope>NUCLEOTIDE SEQUENCE [LARGE SCALE GENOMIC DNA]</scope>
    <source>
        <strain evidence="2 3">NBRC 13972</strain>
    </source>
</reference>